<dbReference type="Proteomes" id="UP000016933">
    <property type="component" value="Unassembled WGS sequence"/>
</dbReference>
<dbReference type="EMBL" id="KB446535">
    <property type="protein sequence ID" value="EME49011.1"/>
    <property type="molecule type" value="Genomic_DNA"/>
</dbReference>
<dbReference type="AlphaFoldDB" id="N1PZR3"/>
<reference evidence="3" key="1">
    <citation type="journal article" date="2012" name="PLoS Genet.">
        <title>The genomes of the fungal plant pathogens Cladosporium fulvum and Dothistroma septosporum reveal adaptation to different hosts and lifestyles but also signatures of common ancestry.</title>
        <authorList>
            <person name="de Wit P.J.G.M."/>
            <person name="van der Burgt A."/>
            <person name="Oekmen B."/>
            <person name="Stergiopoulos I."/>
            <person name="Abd-Elsalam K.A."/>
            <person name="Aerts A.L."/>
            <person name="Bahkali A.H."/>
            <person name="Beenen H.G."/>
            <person name="Chettri P."/>
            <person name="Cox M.P."/>
            <person name="Datema E."/>
            <person name="de Vries R.P."/>
            <person name="Dhillon B."/>
            <person name="Ganley A.R."/>
            <person name="Griffiths S.A."/>
            <person name="Guo Y."/>
            <person name="Hamelin R.C."/>
            <person name="Henrissat B."/>
            <person name="Kabir M.S."/>
            <person name="Jashni M.K."/>
            <person name="Kema G."/>
            <person name="Klaubauf S."/>
            <person name="Lapidus A."/>
            <person name="Levasseur A."/>
            <person name="Lindquist E."/>
            <person name="Mehrabi R."/>
            <person name="Ohm R.A."/>
            <person name="Owen T.J."/>
            <person name="Salamov A."/>
            <person name="Schwelm A."/>
            <person name="Schijlen E."/>
            <person name="Sun H."/>
            <person name="van den Burg H.A."/>
            <person name="van Ham R.C.H.J."/>
            <person name="Zhang S."/>
            <person name="Goodwin S.B."/>
            <person name="Grigoriev I.V."/>
            <person name="Collemare J."/>
            <person name="Bradshaw R.E."/>
        </authorList>
    </citation>
    <scope>NUCLEOTIDE SEQUENCE [LARGE SCALE GENOMIC DNA]</scope>
    <source>
        <strain evidence="3">NZE10 / CBS 128990</strain>
    </source>
</reference>
<keyword evidence="1" id="KW-1133">Transmembrane helix</keyword>
<proteinExistence type="predicted"/>
<keyword evidence="1" id="KW-0472">Membrane</keyword>
<dbReference type="HOGENOM" id="CLU_2096811_0_0_1"/>
<organism evidence="2 3">
    <name type="scientific">Dothistroma septosporum (strain NZE10 / CBS 128990)</name>
    <name type="common">Red band needle blight fungus</name>
    <name type="synonym">Mycosphaerella pini</name>
    <dbReference type="NCBI Taxonomy" id="675120"/>
    <lineage>
        <taxon>Eukaryota</taxon>
        <taxon>Fungi</taxon>
        <taxon>Dikarya</taxon>
        <taxon>Ascomycota</taxon>
        <taxon>Pezizomycotina</taxon>
        <taxon>Dothideomycetes</taxon>
        <taxon>Dothideomycetidae</taxon>
        <taxon>Mycosphaerellales</taxon>
        <taxon>Mycosphaerellaceae</taxon>
        <taxon>Dothistroma</taxon>
    </lineage>
</organism>
<dbReference type="PANTHER" id="PTHR31323:SF14">
    <property type="entry name" value="MECHANOSENSITIVE ION CHANNEL PROTEIN MSY2"/>
    <property type="match status" value="1"/>
</dbReference>
<sequence length="116" mass="12638">MHVISQAIAGQRLLFAVALAVVASIYAAFLSPALAGKTTQLWTTFTALAFTSDVTVTESLSCCIFLFVKHPHDVRNRVNISEQELIVERMSSVYSVFRRVGTGSTLQPPHTIANSL</sequence>
<keyword evidence="1" id="KW-0812">Transmembrane</keyword>
<dbReference type="eggNOG" id="KOG4629">
    <property type="taxonomic scope" value="Eukaryota"/>
</dbReference>
<evidence type="ECO:0000313" key="2">
    <source>
        <dbReference type="EMBL" id="EME49011.1"/>
    </source>
</evidence>
<dbReference type="GO" id="GO:0006874">
    <property type="term" value="P:intracellular calcium ion homeostasis"/>
    <property type="evidence" value="ECO:0007669"/>
    <property type="project" value="TreeGrafter"/>
</dbReference>
<accession>N1PZR3</accession>
<protein>
    <submittedName>
        <fullName evidence="2">Uncharacterized protein</fullName>
    </submittedName>
</protein>
<name>N1PZR3_DOTSN</name>
<keyword evidence="3" id="KW-1185">Reference proteome</keyword>
<feature type="transmembrane region" description="Helical" evidence="1">
    <location>
        <begin position="45"/>
        <end position="68"/>
    </location>
</feature>
<evidence type="ECO:0000256" key="1">
    <source>
        <dbReference type="SAM" id="Phobius"/>
    </source>
</evidence>
<reference evidence="2 3" key="2">
    <citation type="journal article" date="2012" name="PLoS Pathog.">
        <title>Diverse lifestyles and strategies of plant pathogenesis encoded in the genomes of eighteen Dothideomycetes fungi.</title>
        <authorList>
            <person name="Ohm R.A."/>
            <person name="Feau N."/>
            <person name="Henrissat B."/>
            <person name="Schoch C.L."/>
            <person name="Horwitz B.A."/>
            <person name="Barry K.W."/>
            <person name="Condon B.J."/>
            <person name="Copeland A.C."/>
            <person name="Dhillon B."/>
            <person name="Glaser F."/>
            <person name="Hesse C.N."/>
            <person name="Kosti I."/>
            <person name="LaButti K."/>
            <person name="Lindquist E.A."/>
            <person name="Lucas S."/>
            <person name="Salamov A.A."/>
            <person name="Bradshaw R.E."/>
            <person name="Ciuffetti L."/>
            <person name="Hamelin R.C."/>
            <person name="Kema G.H.J."/>
            <person name="Lawrence C."/>
            <person name="Scott J.A."/>
            <person name="Spatafora J.W."/>
            <person name="Turgeon B.G."/>
            <person name="de Wit P.J.G.M."/>
            <person name="Zhong S."/>
            <person name="Goodwin S.B."/>
            <person name="Grigoriev I.V."/>
        </authorList>
    </citation>
    <scope>NUCLEOTIDE SEQUENCE [LARGE SCALE GENOMIC DNA]</scope>
    <source>
        <strain evidence="3">NZE10 / CBS 128990</strain>
    </source>
</reference>
<dbReference type="PANTHER" id="PTHR31323">
    <property type="entry name" value="MECHANOSENSITIVE ION CHANNEL PROTEIN MSY2"/>
    <property type="match status" value="1"/>
</dbReference>
<dbReference type="GO" id="GO:0005262">
    <property type="term" value="F:calcium channel activity"/>
    <property type="evidence" value="ECO:0007669"/>
    <property type="project" value="TreeGrafter"/>
</dbReference>
<evidence type="ECO:0000313" key="3">
    <source>
        <dbReference type="Proteomes" id="UP000016933"/>
    </source>
</evidence>
<gene>
    <name evidence="2" type="ORF">DOTSEDRAFT_67900</name>
</gene>
<dbReference type="OrthoDB" id="544685at2759"/>